<sequence length="199" mass="22402">MLSQYYLEAALLATTLWLPGFVWVWRCHRYWFGRKCAGPDVILIPPLCLFGWCCGIAWLWAPVGLIASVFVFVAFHTYCLLRLLMQVADVRCGKQVPFPIRRQAFALYELYMRDTRIWGDSLRLGLCLVLVFGPAGLKCLQVTSPLGLAAVASAVLALASSCVPYRGRLASEALIFEDIMELDESRFIGQHWRISIPAV</sequence>
<evidence type="ECO:0000256" key="1">
    <source>
        <dbReference type="SAM" id="Phobius"/>
    </source>
</evidence>
<feature type="transmembrane region" description="Helical" evidence="1">
    <location>
        <begin position="37"/>
        <end position="59"/>
    </location>
</feature>
<keyword evidence="1" id="KW-0472">Membrane</keyword>
<evidence type="ECO:0000313" key="3">
    <source>
        <dbReference type="Proteomes" id="UP001178507"/>
    </source>
</evidence>
<protein>
    <submittedName>
        <fullName evidence="2">Uncharacterized protein</fullName>
    </submittedName>
</protein>
<keyword evidence="1" id="KW-0812">Transmembrane</keyword>
<dbReference type="EMBL" id="CAUJNA010003271">
    <property type="protein sequence ID" value="CAJ1397596.1"/>
    <property type="molecule type" value="Genomic_DNA"/>
</dbReference>
<dbReference type="Proteomes" id="UP001178507">
    <property type="component" value="Unassembled WGS sequence"/>
</dbReference>
<accession>A0AA36NBS3</accession>
<reference evidence="2" key="1">
    <citation type="submission" date="2023-08" db="EMBL/GenBank/DDBJ databases">
        <authorList>
            <person name="Chen Y."/>
            <person name="Shah S."/>
            <person name="Dougan E. K."/>
            <person name="Thang M."/>
            <person name="Chan C."/>
        </authorList>
    </citation>
    <scope>NUCLEOTIDE SEQUENCE</scope>
</reference>
<gene>
    <name evidence="2" type="ORF">EVOR1521_LOCUS21574</name>
</gene>
<name>A0AA36NBS3_9DINO</name>
<proteinExistence type="predicted"/>
<keyword evidence="3" id="KW-1185">Reference proteome</keyword>
<feature type="transmembrane region" description="Helical" evidence="1">
    <location>
        <begin position="6"/>
        <end position="25"/>
    </location>
</feature>
<feature type="transmembrane region" description="Helical" evidence="1">
    <location>
        <begin position="65"/>
        <end position="85"/>
    </location>
</feature>
<keyword evidence="1" id="KW-1133">Transmembrane helix</keyword>
<dbReference type="AlphaFoldDB" id="A0AA36NBS3"/>
<organism evidence="2 3">
    <name type="scientific">Effrenium voratum</name>
    <dbReference type="NCBI Taxonomy" id="2562239"/>
    <lineage>
        <taxon>Eukaryota</taxon>
        <taxon>Sar</taxon>
        <taxon>Alveolata</taxon>
        <taxon>Dinophyceae</taxon>
        <taxon>Suessiales</taxon>
        <taxon>Symbiodiniaceae</taxon>
        <taxon>Effrenium</taxon>
    </lineage>
</organism>
<evidence type="ECO:0000313" key="2">
    <source>
        <dbReference type="EMBL" id="CAJ1397596.1"/>
    </source>
</evidence>
<comment type="caution">
    <text evidence="2">The sequence shown here is derived from an EMBL/GenBank/DDBJ whole genome shotgun (WGS) entry which is preliminary data.</text>
</comment>